<dbReference type="SUPFAM" id="SSF51445">
    <property type="entry name" value="(Trans)glycosidases"/>
    <property type="match status" value="1"/>
</dbReference>
<name>A0A1H3Y1J7_9BACT</name>
<dbReference type="AlphaFoldDB" id="A0A1H3Y1J7"/>
<organism evidence="1 2">
    <name type="scientific">Arachidicoccus rhizosphaerae</name>
    <dbReference type="NCBI Taxonomy" id="551991"/>
    <lineage>
        <taxon>Bacteria</taxon>
        <taxon>Pseudomonadati</taxon>
        <taxon>Bacteroidota</taxon>
        <taxon>Chitinophagia</taxon>
        <taxon>Chitinophagales</taxon>
        <taxon>Chitinophagaceae</taxon>
        <taxon>Arachidicoccus</taxon>
    </lineage>
</organism>
<proteinExistence type="predicted"/>
<dbReference type="RefSeq" id="WP_091396034.1">
    <property type="nucleotide sequence ID" value="NZ_FNQY01000007.1"/>
</dbReference>
<evidence type="ECO:0000313" key="2">
    <source>
        <dbReference type="Proteomes" id="UP000199041"/>
    </source>
</evidence>
<dbReference type="EMBL" id="FNQY01000007">
    <property type="protein sequence ID" value="SEA05453.1"/>
    <property type="molecule type" value="Genomic_DNA"/>
</dbReference>
<accession>A0A1H3Y1J7</accession>
<dbReference type="Proteomes" id="UP000199041">
    <property type="component" value="Unassembled WGS sequence"/>
</dbReference>
<gene>
    <name evidence="1" type="ORF">SAMN05192529_10749</name>
</gene>
<dbReference type="InterPro" id="IPR017853">
    <property type="entry name" value="GH"/>
</dbReference>
<keyword evidence="2" id="KW-1185">Reference proteome</keyword>
<dbReference type="STRING" id="551991.SAMN05192529_10749"/>
<dbReference type="OrthoDB" id="785207at2"/>
<sequence length="390" mass="45672">MRVNKILVISAFFLLSIHSLFSQQLGLNFNHNPENIDFKYLQKVHPDWIRTTPRILDYVDGLLCVQHNPAIENVIKAAKAGYKIVFGFRWDFKKRKLRLPVPGSASEQQYFKMVDSILNEVGPYIKIFTLGNEPNLETMRVDLQYNPQHQVPLIIFTNRLMQHVIAFYKRQPTWTMPQIYAGSLPALFEQQMQKTPGVIELIRFAQMNKAVTGLAIHLHIEDTLDIQKAFTFARNLMPEKPIIVPEFSLFRLYNRHFKDSIGINEKGADFLQKNNLPAGLTVYQWLTLVNNGKIPYPQWNQLFNSQPWYIPHYLKIYYRYFQQYGVVLATYPLLQQGYAKNITSRTPSWFLNPLFLQKSFGKGPKGDYYTNPLVYKDFIELLKQGRQKQQ</sequence>
<reference evidence="1 2" key="1">
    <citation type="submission" date="2016-10" db="EMBL/GenBank/DDBJ databases">
        <authorList>
            <person name="de Groot N.N."/>
        </authorList>
    </citation>
    <scope>NUCLEOTIDE SEQUENCE [LARGE SCALE GENOMIC DNA]</scope>
    <source>
        <strain evidence="1 2">Vu-144</strain>
    </source>
</reference>
<protein>
    <submittedName>
        <fullName evidence="1">Uncharacterized protein</fullName>
    </submittedName>
</protein>
<evidence type="ECO:0000313" key="1">
    <source>
        <dbReference type="EMBL" id="SEA05453.1"/>
    </source>
</evidence>